<dbReference type="PIRSF" id="PIRSF000193">
    <property type="entry name" value="Pyrrol-5-carb_rd"/>
    <property type="match status" value="1"/>
</dbReference>
<reference evidence="14 15" key="1">
    <citation type="submission" date="2019-05" db="EMBL/GenBank/DDBJ databases">
        <title>The Complete Genome Sequence of the n-alkane-degrading Desulfoglaeba alkanexedens ALDC reveals multiple alkylsuccinate synthase gene clusters.</title>
        <authorList>
            <person name="Callaghan A.V."/>
            <person name="Davidova I.A."/>
            <person name="Duncan K.E."/>
            <person name="Morris B."/>
            <person name="McInerney M.J."/>
        </authorList>
    </citation>
    <scope>NUCLEOTIDE SEQUENCE [LARGE SCALE GENOMIC DNA]</scope>
    <source>
        <strain evidence="14 15">ALDC</strain>
    </source>
</reference>
<dbReference type="SUPFAM" id="SSF48179">
    <property type="entry name" value="6-phosphogluconate dehydrogenase C-terminal domain-like"/>
    <property type="match status" value="1"/>
</dbReference>
<evidence type="ECO:0000256" key="3">
    <source>
        <dbReference type="ARBA" id="ARBA00022490"/>
    </source>
</evidence>
<comment type="similarity">
    <text evidence="2 8 11">Belongs to the pyrroline-5-carboxylate reductase family.</text>
</comment>
<dbReference type="PANTHER" id="PTHR11645:SF0">
    <property type="entry name" value="PYRROLINE-5-CARBOXYLATE REDUCTASE 3"/>
    <property type="match status" value="1"/>
</dbReference>
<dbReference type="RefSeq" id="WP_137423431.1">
    <property type="nucleotide sequence ID" value="NZ_CP040098.1"/>
</dbReference>
<evidence type="ECO:0000256" key="11">
    <source>
        <dbReference type="RuleBase" id="RU003903"/>
    </source>
</evidence>
<keyword evidence="5 8" id="KW-0641">Proline biosynthesis</keyword>
<gene>
    <name evidence="8 14" type="primary">proC</name>
    <name evidence="14" type="ORF">FDQ92_04275</name>
</gene>
<dbReference type="InterPro" id="IPR029036">
    <property type="entry name" value="P5CR_dimer"/>
</dbReference>
<feature type="domain" description="Pyrroline-5-carboxylate reductase dimerisation" evidence="13">
    <location>
        <begin position="164"/>
        <end position="268"/>
    </location>
</feature>
<feature type="binding site" evidence="10">
    <location>
        <begin position="10"/>
        <end position="15"/>
    </location>
    <ligand>
        <name>NADP(+)</name>
        <dbReference type="ChEBI" id="CHEBI:58349"/>
    </ligand>
</feature>
<dbReference type="PANTHER" id="PTHR11645">
    <property type="entry name" value="PYRROLINE-5-CARBOXYLATE REDUCTASE"/>
    <property type="match status" value="1"/>
</dbReference>
<dbReference type="Pfam" id="PF03807">
    <property type="entry name" value="F420_oxidored"/>
    <property type="match status" value="1"/>
</dbReference>
<evidence type="ECO:0000313" key="15">
    <source>
        <dbReference type="Proteomes" id="UP000298602"/>
    </source>
</evidence>
<dbReference type="KEGG" id="dax:FDQ92_04275"/>
<dbReference type="FunFam" id="1.10.3730.10:FF:000001">
    <property type="entry name" value="Pyrroline-5-carboxylate reductase"/>
    <property type="match status" value="1"/>
</dbReference>
<name>A0A4P8L136_9BACT</name>
<dbReference type="UniPathway" id="UPA00098">
    <property type="reaction ID" value="UER00361"/>
</dbReference>
<dbReference type="Pfam" id="PF14748">
    <property type="entry name" value="P5CR_dimer"/>
    <property type="match status" value="1"/>
</dbReference>
<dbReference type="InterPro" id="IPR000304">
    <property type="entry name" value="Pyrroline-COOH_reductase"/>
</dbReference>
<evidence type="ECO:0000256" key="4">
    <source>
        <dbReference type="ARBA" id="ARBA00022605"/>
    </source>
</evidence>
<evidence type="ECO:0000313" key="14">
    <source>
        <dbReference type="EMBL" id="QCQ21460.1"/>
    </source>
</evidence>
<evidence type="ECO:0000259" key="12">
    <source>
        <dbReference type="Pfam" id="PF03807"/>
    </source>
</evidence>
<evidence type="ECO:0000256" key="5">
    <source>
        <dbReference type="ARBA" id="ARBA00022650"/>
    </source>
</evidence>
<dbReference type="InterPro" id="IPR008927">
    <property type="entry name" value="6-PGluconate_DH-like_C_sf"/>
</dbReference>
<dbReference type="InterPro" id="IPR053790">
    <property type="entry name" value="P5CR-like_CS"/>
</dbReference>
<keyword evidence="4 8" id="KW-0028">Amino-acid biosynthesis</keyword>
<comment type="subcellular location">
    <subcellularLocation>
        <location evidence="1 8">Cytoplasm</location>
    </subcellularLocation>
</comment>
<feature type="binding site" evidence="10">
    <location>
        <begin position="72"/>
        <end position="75"/>
    </location>
    <ligand>
        <name>NADP(+)</name>
        <dbReference type="ChEBI" id="CHEBI:58349"/>
    </ligand>
</feature>
<evidence type="ECO:0000256" key="10">
    <source>
        <dbReference type="PIRSR" id="PIRSR000193-1"/>
    </source>
</evidence>
<sequence length="272" mass="28369">MFEQVHIGFIGGGNMGEALIRGLLKARLVPPERVHVCDVSKSRTAHLAAAYGVSILEDEARIASSCGIVVIAVKPQNVFQVLERIRDHLAHRPLIVSIAAGVSLSSLVEALPAETPAVRAMPNTPALVLQGASALARGPCVADRQMAQALALFKAVGIALEVEEQWMDAVTGLSGSGPAYILLVLESLVDGGVLMGLPRAIARDLVVQTALGTAAMLRETGKHPAELKDLVTSPGGTTIHGLQVLEDSGIRGGIMTAVQAAALRSRQLGKNP</sequence>
<organism evidence="14 15">
    <name type="scientific">Desulfoglaeba alkanexedens ALDC</name>
    <dbReference type="NCBI Taxonomy" id="980445"/>
    <lineage>
        <taxon>Bacteria</taxon>
        <taxon>Pseudomonadati</taxon>
        <taxon>Thermodesulfobacteriota</taxon>
        <taxon>Syntrophobacteria</taxon>
        <taxon>Syntrophobacterales</taxon>
        <taxon>Syntrophobacteraceae</taxon>
        <taxon>Desulfoglaeba</taxon>
    </lineage>
</organism>
<proteinExistence type="inferred from homology"/>
<dbReference type="InterPro" id="IPR028939">
    <property type="entry name" value="P5C_Rdtase_cat_N"/>
</dbReference>
<dbReference type="NCBIfam" id="TIGR00112">
    <property type="entry name" value="proC"/>
    <property type="match status" value="1"/>
</dbReference>
<keyword evidence="7 8" id="KW-0560">Oxidoreductase</keyword>
<dbReference type="HAMAP" id="MF_01925">
    <property type="entry name" value="P5C_reductase"/>
    <property type="match status" value="1"/>
</dbReference>
<dbReference type="Gene3D" id="1.10.3730.10">
    <property type="entry name" value="ProC C-terminal domain-like"/>
    <property type="match status" value="1"/>
</dbReference>
<dbReference type="InterPro" id="IPR036291">
    <property type="entry name" value="NAD(P)-bd_dom_sf"/>
</dbReference>
<dbReference type="FunFam" id="3.40.50.720:FF:000190">
    <property type="entry name" value="Pyrroline-5-carboxylate reductase"/>
    <property type="match status" value="1"/>
</dbReference>
<evidence type="ECO:0000256" key="9">
    <source>
        <dbReference type="NCBIfam" id="TIGR00112"/>
    </source>
</evidence>
<evidence type="ECO:0000256" key="2">
    <source>
        <dbReference type="ARBA" id="ARBA00005525"/>
    </source>
</evidence>
<dbReference type="SUPFAM" id="SSF51735">
    <property type="entry name" value="NAD(P)-binding Rossmann-fold domains"/>
    <property type="match status" value="1"/>
</dbReference>
<dbReference type="PROSITE" id="PS00521">
    <property type="entry name" value="P5CR"/>
    <property type="match status" value="1"/>
</dbReference>
<evidence type="ECO:0000259" key="13">
    <source>
        <dbReference type="Pfam" id="PF14748"/>
    </source>
</evidence>
<keyword evidence="15" id="KW-1185">Reference proteome</keyword>
<reference evidence="14 15" key="2">
    <citation type="submission" date="2019-05" db="EMBL/GenBank/DDBJ databases">
        <authorList>
            <person name="Suflita J.M."/>
            <person name="Marks C.R."/>
        </authorList>
    </citation>
    <scope>NUCLEOTIDE SEQUENCE [LARGE SCALE GENOMIC DNA]</scope>
    <source>
        <strain evidence="14 15">ALDC</strain>
    </source>
</reference>
<dbReference type="GO" id="GO:0004735">
    <property type="term" value="F:pyrroline-5-carboxylate reductase activity"/>
    <property type="evidence" value="ECO:0007669"/>
    <property type="project" value="UniProtKB-UniRule"/>
</dbReference>
<dbReference type="AlphaFoldDB" id="A0A4P8L136"/>
<keyword evidence="6 8" id="KW-0521">NADP</keyword>
<keyword evidence="3 8" id="KW-0963">Cytoplasm</keyword>
<comment type="pathway">
    <text evidence="8 11">Amino-acid biosynthesis; L-proline biosynthesis; L-proline from L-glutamate 5-semialdehyde: step 1/1.</text>
</comment>
<comment type="function">
    <text evidence="8">Catalyzes the reduction of 1-pyrroline-5-carboxylate (PCA) to L-proline.</text>
</comment>
<dbReference type="OrthoDB" id="9805754at2"/>
<accession>A0A4P8L136</accession>
<feature type="domain" description="Pyrroline-5-carboxylate reductase catalytic N-terminal" evidence="12">
    <location>
        <begin position="7"/>
        <end position="101"/>
    </location>
</feature>
<dbReference type="Gene3D" id="3.40.50.720">
    <property type="entry name" value="NAD(P)-binding Rossmann-like Domain"/>
    <property type="match status" value="1"/>
</dbReference>
<evidence type="ECO:0000256" key="7">
    <source>
        <dbReference type="ARBA" id="ARBA00023002"/>
    </source>
</evidence>
<dbReference type="EMBL" id="CP040098">
    <property type="protein sequence ID" value="QCQ21460.1"/>
    <property type="molecule type" value="Genomic_DNA"/>
</dbReference>
<dbReference type="GO" id="GO:0055129">
    <property type="term" value="P:L-proline biosynthetic process"/>
    <property type="evidence" value="ECO:0007669"/>
    <property type="project" value="UniProtKB-UniRule"/>
</dbReference>
<dbReference type="EC" id="1.5.1.2" evidence="8 9"/>
<evidence type="ECO:0000256" key="6">
    <source>
        <dbReference type="ARBA" id="ARBA00022857"/>
    </source>
</evidence>
<comment type="catalytic activity">
    <reaction evidence="8 11">
        <text>L-proline + NADP(+) = (S)-1-pyrroline-5-carboxylate + NADPH + 2 H(+)</text>
        <dbReference type="Rhea" id="RHEA:14109"/>
        <dbReference type="ChEBI" id="CHEBI:15378"/>
        <dbReference type="ChEBI" id="CHEBI:17388"/>
        <dbReference type="ChEBI" id="CHEBI:57783"/>
        <dbReference type="ChEBI" id="CHEBI:58349"/>
        <dbReference type="ChEBI" id="CHEBI:60039"/>
        <dbReference type="EC" id="1.5.1.2"/>
    </reaction>
</comment>
<evidence type="ECO:0000256" key="8">
    <source>
        <dbReference type="HAMAP-Rule" id="MF_01925"/>
    </source>
</evidence>
<comment type="catalytic activity">
    <reaction evidence="8">
        <text>L-proline + NAD(+) = (S)-1-pyrroline-5-carboxylate + NADH + 2 H(+)</text>
        <dbReference type="Rhea" id="RHEA:14105"/>
        <dbReference type="ChEBI" id="CHEBI:15378"/>
        <dbReference type="ChEBI" id="CHEBI:17388"/>
        <dbReference type="ChEBI" id="CHEBI:57540"/>
        <dbReference type="ChEBI" id="CHEBI:57945"/>
        <dbReference type="ChEBI" id="CHEBI:60039"/>
        <dbReference type="EC" id="1.5.1.2"/>
    </reaction>
</comment>
<dbReference type="Proteomes" id="UP000298602">
    <property type="component" value="Chromosome"/>
</dbReference>
<protein>
    <recommendedName>
        <fullName evidence="8 9">Pyrroline-5-carboxylate reductase</fullName>
        <shortName evidence="8">P5C reductase</shortName>
        <shortName evidence="8">P5CR</shortName>
        <ecNumber evidence="8 9">1.5.1.2</ecNumber>
    </recommendedName>
    <alternativeName>
        <fullName evidence="8">PCA reductase</fullName>
    </alternativeName>
</protein>
<evidence type="ECO:0000256" key="1">
    <source>
        <dbReference type="ARBA" id="ARBA00004496"/>
    </source>
</evidence>
<dbReference type="GO" id="GO:0005737">
    <property type="term" value="C:cytoplasm"/>
    <property type="evidence" value="ECO:0007669"/>
    <property type="project" value="UniProtKB-SubCell"/>
</dbReference>